<keyword evidence="1" id="KW-1133">Transmembrane helix</keyword>
<evidence type="ECO:0000313" key="2">
    <source>
        <dbReference type="EMBL" id="NML34845.1"/>
    </source>
</evidence>
<evidence type="ECO:0000256" key="1">
    <source>
        <dbReference type="SAM" id="Phobius"/>
    </source>
</evidence>
<dbReference type="EMBL" id="JABBFZ010000026">
    <property type="protein sequence ID" value="NML34845.1"/>
    <property type="molecule type" value="Genomic_DNA"/>
</dbReference>
<organism evidence="2 3">
    <name type="scientific">Paraburkholderia antibiotica</name>
    <dbReference type="NCBI Taxonomy" id="2728839"/>
    <lineage>
        <taxon>Bacteria</taxon>
        <taxon>Pseudomonadati</taxon>
        <taxon>Pseudomonadota</taxon>
        <taxon>Betaproteobacteria</taxon>
        <taxon>Burkholderiales</taxon>
        <taxon>Burkholderiaceae</taxon>
        <taxon>Paraburkholderia</taxon>
    </lineage>
</organism>
<comment type="caution">
    <text evidence="2">The sequence shown here is derived from an EMBL/GenBank/DDBJ whole genome shotgun (WGS) entry which is preliminary data.</text>
</comment>
<feature type="transmembrane region" description="Helical" evidence="1">
    <location>
        <begin position="82"/>
        <end position="103"/>
    </location>
</feature>
<keyword evidence="1" id="KW-0812">Transmembrane</keyword>
<dbReference type="RefSeq" id="WP_169501032.1">
    <property type="nucleotide sequence ID" value="NZ_JABBFZ010000026.1"/>
</dbReference>
<dbReference type="AlphaFoldDB" id="A0A7Y0A1L5"/>
<accession>A0A7Y0A1L5</accession>
<protein>
    <submittedName>
        <fullName evidence="2">Uncharacterized protein</fullName>
    </submittedName>
</protein>
<feature type="transmembrane region" description="Helical" evidence="1">
    <location>
        <begin position="45"/>
        <end position="61"/>
    </location>
</feature>
<proteinExistence type="predicted"/>
<gene>
    <name evidence="2" type="ORF">HHL14_28965</name>
</gene>
<keyword evidence="3" id="KW-1185">Reference proteome</keyword>
<dbReference type="Proteomes" id="UP000583127">
    <property type="component" value="Unassembled WGS sequence"/>
</dbReference>
<reference evidence="2 3" key="1">
    <citation type="submission" date="2020-04" db="EMBL/GenBank/DDBJ databases">
        <title>Paraburkholderia sp. G-4-1-8 isolated from soil.</title>
        <authorList>
            <person name="Dahal R.H."/>
        </authorList>
    </citation>
    <scope>NUCLEOTIDE SEQUENCE [LARGE SCALE GENOMIC DNA]</scope>
    <source>
        <strain evidence="2 3">G-4-1-8</strain>
    </source>
</reference>
<sequence>MMLDSCKIAFVKLRKWAPQIASMAVFLIIVGVARGANWKAAVGRLVPLGVLVAVIFLYQTLKARRLLAGKAPLTRSQLFLRFYLSVIVLIIIYFGLSIVWELHGNGQEAFGMLLPILLFCVALCGIALYRELGDLPDDFGKGI</sequence>
<keyword evidence="1" id="KW-0472">Membrane</keyword>
<feature type="transmembrane region" description="Helical" evidence="1">
    <location>
        <begin position="109"/>
        <end position="129"/>
    </location>
</feature>
<name>A0A7Y0A1L5_9BURK</name>
<evidence type="ECO:0000313" key="3">
    <source>
        <dbReference type="Proteomes" id="UP000583127"/>
    </source>
</evidence>